<dbReference type="Proteomes" id="UP000596929">
    <property type="component" value="Unassembled WGS sequence"/>
</dbReference>
<keyword evidence="2" id="KW-0812">Transmembrane</keyword>
<organism evidence="4 5">
    <name type="scientific">Clostridium hominis</name>
    <dbReference type="NCBI Taxonomy" id="2763036"/>
    <lineage>
        <taxon>Bacteria</taxon>
        <taxon>Bacillati</taxon>
        <taxon>Bacillota</taxon>
        <taxon>Clostridia</taxon>
        <taxon>Eubacteriales</taxon>
        <taxon>Clostridiaceae</taxon>
        <taxon>Clostridium</taxon>
    </lineage>
</organism>
<protein>
    <submittedName>
        <fullName evidence="4">DMT family transporter</fullName>
    </submittedName>
</protein>
<feature type="domain" description="EamA" evidence="3">
    <location>
        <begin position="159"/>
        <end position="296"/>
    </location>
</feature>
<evidence type="ECO:0000313" key="4">
    <source>
        <dbReference type="EMBL" id="MBC5628043.1"/>
    </source>
</evidence>
<feature type="transmembrane region" description="Helical" evidence="2">
    <location>
        <begin position="77"/>
        <end position="97"/>
    </location>
</feature>
<dbReference type="PANTHER" id="PTHR22911">
    <property type="entry name" value="ACYL-MALONYL CONDENSING ENZYME-RELATED"/>
    <property type="match status" value="1"/>
</dbReference>
<dbReference type="SUPFAM" id="SSF103481">
    <property type="entry name" value="Multidrug resistance efflux transporter EmrE"/>
    <property type="match status" value="2"/>
</dbReference>
<dbReference type="RefSeq" id="WP_032120042.1">
    <property type="nucleotide sequence ID" value="NZ_JACOOO010000004.1"/>
</dbReference>
<name>A0ABR7DBG8_9CLOT</name>
<feature type="transmembrane region" description="Helical" evidence="2">
    <location>
        <begin position="103"/>
        <end position="124"/>
    </location>
</feature>
<dbReference type="InterPro" id="IPR037185">
    <property type="entry name" value="EmrE-like"/>
</dbReference>
<feature type="transmembrane region" description="Helical" evidence="2">
    <location>
        <begin position="201"/>
        <end position="219"/>
    </location>
</feature>
<dbReference type="PANTHER" id="PTHR22911:SF137">
    <property type="entry name" value="SOLUTE CARRIER FAMILY 35 MEMBER G2-RELATED"/>
    <property type="match status" value="1"/>
</dbReference>
<feature type="transmembrane region" description="Helical" evidence="2">
    <location>
        <begin position="225"/>
        <end position="244"/>
    </location>
</feature>
<evidence type="ECO:0000313" key="5">
    <source>
        <dbReference type="Proteomes" id="UP000596929"/>
    </source>
</evidence>
<feature type="transmembrane region" description="Helical" evidence="2">
    <location>
        <begin position="33"/>
        <end position="56"/>
    </location>
</feature>
<sequence>MVYGLLSGLLWGLDTVLLGIALAMSQFVSTEQAIFLAPFVSTFLHDAFSSIWMAIYMMFKREIKKTFNAAKTRSGRFIVLGALLGGPVGMTGYLLAIKYIGPAYTAIISSLYPAVGALFSYIFLKEKMKPISILGLFISISGIIALGYTPGGEVNNMLLGFAFAILCVVGWASEAVICAYGMKEDEITPEQSLQIRQLTSAVTYGFVIIPIVKGINFTMSVVPTTATVIIILTALAGTASYVFYYKGIYKLGATKAMALNITYSAWSIIFGVILLKNALDLKMIVCCICIMVGSVMAAGDIKEIVEVFKVKKTTKGNV</sequence>
<feature type="transmembrane region" description="Helical" evidence="2">
    <location>
        <begin position="131"/>
        <end position="151"/>
    </location>
</feature>
<keyword evidence="5" id="KW-1185">Reference proteome</keyword>
<dbReference type="EMBL" id="JACOOO010000004">
    <property type="protein sequence ID" value="MBC5628043.1"/>
    <property type="molecule type" value="Genomic_DNA"/>
</dbReference>
<gene>
    <name evidence="4" type="ORF">H8S20_03955</name>
</gene>
<accession>A0ABR7DBG8</accession>
<keyword evidence="2" id="KW-1133">Transmembrane helix</keyword>
<evidence type="ECO:0000256" key="1">
    <source>
        <dbReference type="ARBA" id="ARBA00007362"/>
    </source>
</evidence>
<dbReference type="Pfam" id="PF00892">
    <property type="entry name" value="EamA"/>
    <property type="match status" value="2"/>
</dbReference>
<comment type="caution">
    <text evidence="4">The sequence shown here is derived from an EMBL/GenBank/DDBJ whole genome shotgun (WGS) entry which is preliminary data.</text>
</comment>
<feature type="transmembrane region" description="Helical" evidence="2">
    <location>
        <begin position="256"/>
        <end position="275"/>
    </location>
</feature>
<proteinExistence type="inferred from homology"/>
<dbReference type="Gene3D" id="1.10.3730.20">
    <property type="match status" value="1"/>
</dbReference>
<feature type="transmembrane region" description="Helical" evidence="2">
    <location>
        <begin position="157"/>
        <end position="180"/>
    </location>
</feature>
<feature type="domain" description="EamA" evidence="3">
    <location>
        <begin position="3"/>
        <end position="146"/>
    </location>
</feature>
<keyword evidence="2" id="KW-0472">Membrane</keyword>
<dbReference type="InterPro" id="IPR000620">
    <property type="entry name" value="EamA_dom"/>
</dbReference>
<feature type="transmembrane region" description="Helical" evidence="2">
    <location>
        <begin position="281"/>
        <end position="301"/>
    </location>
</feature>
<reference evidence="4 5" key="1">
    <citation type="submission" date="2020-08" db="EMBL/GenBank/DDBJ databases">
        <title>Genome public.</title>
        <authorList>
            <person name="Liu C."/>
            <person name="Sun Q."/>
        </authorList>
    </citation>
    <scope>NUCLEOTIDE SEQUENCE [LARGE SCALE GENOMIC DNA]</scope>
    <source>
        <strain evidence="4 5">NSJ-6</strain>
    </source>
</reference>
<comment type="similarity">
    <text evidence="1">Belongs to the EamA transporter family.</text>
</comment>
<evidence type="ECO:0000256" key="2">
    <source>
        <dbReference type="SAM" id="Phobius"/>
    </source>
</evidence>
<evidence type="ECO:0000259" key="3">
    <source>
        <dbReference type="Pfam" id="PF00892"/>
    </source>
</evidence>